<keyword evidence="3" id="KW-1185">Reference proteome</keyword>
<feature type="chain" id="PRO_5046533236" description="Big-1 domain-containing protein" evidence="1">
    <location>
        <begin position="30"/>
        <end position="659"/>
    </location>
</feature>
<dbReference type="RefSeq" id="WP_248361295.1">
    <property type="nucleotide sequence ID" value="NZ_AP025591.1"/>
</dbReference>
<keyword evidence="1" id="KW-0732">Signal</keyword>
<gene>
    <name evidence="2" type="ORF">AMOR_23510</name>
</gene>
<feature type="signal peptide" evidence="1">
    <location>
        <begin position="1"/>
        <end position="29"/>
    </location>
</feature>
<evidence type="ECO:0000313" key="3">
    <source>
        <dbReference type="Proteomes" id="UP001162891"/>
    </source>
</evidence>
<name>A0ABN6MSU4_9BACT</name>
<dbReference type="EMBL" id="AP025591">
    <property type="protein sequence ID" value="BDG03355.1"/>
    <property type="molecule type" value="Genomic_DNA"/>
</dbReference>
<accession>A0ABN6MSU4</accession>
<evidence type="ECO:0000313" key="2">
    <source>
        <dbReference type="EMBL" id="BDG03355.1"/>
    </source>
</evidence>
<proteinExistence type="predicted"/>
<dbReference type="Proteomes" id="UP001162891">
    <property type="component" value="Chromosome"/>
</dbReference>
<organism evidence="2 3">
    <name type="scientific">Anaeromyxobacter oryzae</name>
    <dbReference type="NCBI Taxonomy" id="2918170"/>
    <lineage>
        <taxon>Bacteria</taxon>
        <taxon>Pseudomonadati</taxon>
        <taxon>Myxococcota</taxon>
        <taxon>Myxococcia</taxon>
        <taxon>Myxococcales</taxon>
        <taxon>Cystobacterineae</taxon>
        <taxon>Anaeromyxobacteraceae</taxon>
        <taxon>Anaeromyxobacter</taxon>
    </lineage>
</organism>
<evidence type="ECO:0008006" key="4">
    <source>
        <dbReference type="Google" id="ProtNLM"/>
    </source>
</evidence>
<evidence type="ECO:0000256" key="1">
    <source>
        <dbReference type="SAM" id="SignalP"/>
    </source>
</evidence>
<dbReference type="InterPro" id="IPR013783">
    <property type="entry name" value="Ig-like_fold"/>
</dbReference>
<dbReference type="Gene3D" id="2.60.40.10">
    <property type="entry name" value="Immunoglobulins"/>
    <property type="match status" value="1"/>
</dbReference>
<reference evidence="3" key="1">
    <citation type="journal article" date="2022" name="Int. J. Syst. Evol. Microbiol.">
        <title>Anaeromyxobacter oryzae sp. nov., Anaeromyxobacter diazotrophicus sp. nov. and Anaeromyxobacter paludicola sp. nov., isolated from paddy soils.</title>
        <authorList>
            <person name="Itoh H."/>
            <person name="Xu Z."/>
            <person name="Mise K."/>
            <person name="Masuda Y."/>
            <person name="Ushijima N."/>
            <person name="Hayakawa C."/>
            <person name="Shiratori Y."/>
            <person name="Senoo K."/>
        </authorList>
    </citation>
    <scope>NUCLEOTIDE SEQUENCE [LARGE SCALE GENOMIC DNA]</scope>
    <source>
        <strain evidence="3">Red232</strain>
    </source>
</reference>
<protein>
    <recommendedName>
        <fullName evidence="4">Big-1 domain-containing protein</fullName>
    </recommendedName>
</protein>
<sequence length="659" mass="67103">MDRRRARERLGALALVAAALAAAAPRVRAADAPPVASGGALRIAADPPRLVLGRDGGAELRIAAPADVEEVTLTASAGRIEALRRLPGGGFAARYRAPSDRIPQVAIVCAVGRGARGAVDGWLALPLSGQGDAKVRARPGAQIALRVEDETFGPRAAGDDGVAVIPIVVPPGVREAHHGFTAVDLHVPEKPLVHAVLDRVSIHADRAESVRVLAYVVAPHGAARRGDVPVFEPSRGSVAYAPREPGAFEATWTVPPGAAGEDRLVVRLPGSAASRVVLRVEALAGPPATVAVAFDRDTFTAGAADDVKVVARVLDAAGNPVPSGIELEADAGELGERVESAPGVVTARLKVPPTFGRNRSVAVSARASAARIAGSRTLLLVPGPPAAARISPDDAVLVADGEREATLRVAVVDRFENAVAGPPEVHAVRGRVVAVEAAADGEWIVRYRPPRLAARADDQVVARVGDVAATSDLLLVPPRTGIALSASAGVYGDVRGRFAAPRLGAAAELAWPVRALPASLSFAWRVEGEALTADRDGTPARGPRPAGSVGVGGGALLAGGALHQDLRRGHLWASATVGALVARADPSDGAPSWGAAPAARLGVGFALPMRHGAPFLEASLLAAGPRPAGAFAAVGLSAGVTFDLGGVPWRRSSSSTTSP</sequence>